<comment type="similarity">
    <text evidence="1">Belongs to the MDM20/NAA25 family.</text>
</comment>
<dbReference type="GO" id="GO:0016740">
    <property type="term" value="F:transferase activity"/>
    <property type="evidence" value="ECO:0007669"/>
    <property type="project" value="UniProtKB-KW"/>
</dbReference>
<evidence type="ECO:0000256" key="1">
    <source>
        <dbReference type="ARBA" id="ARBA00006298"/>
    </source>
</evidence>
<protein>
    <recommendedName>
        <fullName evidence="3">N-terminal acetyltransferase B complex subunit MDM20 homolog</fullName>
    </recommendedName>
</protein>
<evidence type="ECO:0000256" key="3">
    <source>
        <dbReference type="ARBA" id="ARBA00029872"/>
    </source>
</evidence>
<dbReference type="GO" id="GO:0031416">
    <property type="term" value="C:NatB complex"/>
    <property type="evidence" value="ECO:0007669"/>
    <property type="project" value="TreeGrafter"/>
</dbReference>
<dbReference type="PANTHER" id="PTHR22767:SF3">
    <property type="entry name" value="N-ALPHA-ACETYLTRANSFERASE 25, NATB AUXILIARY SUBUNIT"/>
    <property type="match status" value="1"/>
</dbReference>
<dbReference type="InterPro" id="IPR019183">
    <property type="entry name" value="NAA25_NatB_aux_su"/>
</dbReference>
<dbReference type="PANTHER" id="PTHR22767">
    <property type="entry name" value="N-TERMINAL ACETYLTRANSFERASE-RELATED"/>
    <property type="match status" value="1"/>
</dbReference>
<dbReference type="AlphaFoldDB" id="A0A0N8AKT1"/>
<evidence type="ECO:0000313" key="4">
    <source>
        <dbReference type="EMBL" id="JAN87868.1"/>
    </source>
</evidence>
<keyword evidence="2" id="KW-0802">TPR repeat</keyword>
<keyword evidence="4" id="KW-0808">Transferase</keyword>
<dbReference type="Gene3D" id="1.25.40.1040">
    <property type="match status" value="1"/>
</dbReference>
<evidence type="ECO:0000256" key="2">
    <source>
        <dbReference type="ARBA" id="ARBA00022803"/>
    </source>
</evidence>
<dbReference type="EMBL" id="GDIQ01006869">
    <property type="protein sequence ID" value="JAN87868.1"/>
    <property type="molecule type" value="Transcribed_RNA"/>
</dbReference>
<accession>A0A0N8AKT1</accession>
<proteinExistence type="inferred from homology"/>
<dbReference type="OrthoDB" id="1874341at2759"/>
<dbReference type="InterPro" id="IPR011990">
    <property type="entry name" value="TPR-like_helical_dom_sf"/>
</dbReference>
<reference evidence="4" key="1">
    <citation type="submission" date="2015-10" db="EMBL/GenBank/DDBJ databases">
        <title>EvidentialGene: Evidence-directed Construction of Complete mRNA Transcriptomes without Genomes.</title>
        <authorList>
            <person name="Gilbert D.G."/>
        </authorList>
    </citation>
    <scope>NUCLEOTIDE SEQUENCE</scope>
</reference>
<dbReference type="Pfam" id="PF09797">
    <property type="entry name" value="NatB_MDM20"/>
    <property type="match status" value="1"/>
</dbReference>
<dbReference type="SUPFAM" id="SSF48452">
    <property type="entry name" value="TPR-like"/>
    <property type="match status" value="1"/>
</dbReference>
<name>A0A0N8AKT1_9CRUS</name>
<sequence length="973" mass="111359">MCVCVSVCLHTTAPQPHIHRQTDTHTHIMVSKMAPKTKPVDNSVNERRLRPIYDWLDNGNNKKALQEAEKVLKKQPNLQCAKVLKALAMVRLGKSEEAQIILKDVQLEEPCEDATLQAMAICYRETHRPELTCQIYEAAVKKDPLNEEFLSHLFMGYVRIGDYRKQQQTAMALFKVKPKNPYYFWAVMSILMQAYVSDDTVCLTITLPLAERMIKKFVEEKKIEAEAEVQLYLMVLERQRKYDEALEVLQGPLSEKLASGIIETKKEEYLKQMKRWDQMMDYTEELLRSNPDQWSYYVHYAETMFEISSQDVTVVDRVKTFLFSLLEQERIKSANNLRGPYLAMLYFWQQLQQRNFDASAVFGNFREFAQEYVEIMGDKPCAFQDLKPFISSLPADQVTEFLDCVNQSVGLDDPSRQSPKTVKQICRHLLQLQLTRFLGQHDLLGKEEKTLLSRELWDHYLRTKFLNAGLLTTDIRPNDGYALLAAHLLLDTWNNDPDVLDKCLLLLETSLANSPANYHLKLLVTRVYTLAGYGRAAFQRYETLDIKYIQLDSLGHLLCRPLLSMGLPYTASPLLSSTLRFYTTHARETSECLISAYKFGSFGKIPEFTQFCQRLDSSAHFASVTTERMLLDLLLDSSSHSKLVQTAGGMFADPDKDQPDWKTCVDNRDCGVFVSWDPPSKNLHDDIVKTTFNDEMKFARLRNRLVHALIATVALSPIWQIEVQETKNRTENLNNDQTAEHPKDKCILPGLLQELGILLTELKSESLMSHSQFSVQSPPPPRLYTYVENGSLEPILILMDIVSKGQCHPIGNDEIRQLDNALNRIVESAQSSVASEGFWRNYVRLERVYNAVETLCLCVLVVSTIHAIIKNNNALRKKKKKKGETDNDDSVNRVKQFSTLVSCVTSNMKKMEALIDEFGVQVCVSRMKLTESDIETAAHAITDEINKNLSQSPVSEVKNLMMEKLKLLETCNL</sequence>
<organism evidence="4">
    <name type="scientific">Daphnia magna</name>
    <dbReference type="NCBI Taxonomy" id="35525"/>
    <lineage>
        <taxon>Eukaryota</taxon>
        <taxon>Metazoa</taxon>
        <taxon>Ecdysozoa</taxon>
        <taxon>Arthropoda</taxon>
        <taxon>Crustacea</taxon>
        <taxon>Branchiopoda</taxon>
        <taxon>Diplostraca</taxon>
        <taxon>Cladocera</taxon>
        <taxon>Anomopoda</taxon>
        <taxon>Daphniidae</taxon>
        <taxon>Daphnia</taxon>
    </lineage>
</organism>